<dbReference type="RefSeq" id="WP_133955695.1">
    <property type="nucleotide sequence ID" value="NZ_SORI01000001.1"/>
</dbReference>
<evidence type="ECO:0000256" key="2">
    <source>
        <dbReference type="ARBA" id="ARBA00009695"/>
    </source>
</evidence>
<dbReference type="Pfam" id="PF02631">
    <property type="entry name" value="RecX_HTH2"/>
    <property type="match status" value="1"/>
</dbReference>
<proteinExistence type="inferred from homology"/>
<dbReference type="InterPro" id="IPR003783">
    <property type="entry name" value="Regulatory_RecX"/>
</dbReference>
<dbReference type="InterPro" id="IPR053924">
    <property type="entry name" value="RecX_HTH_2nd"/>
</dbReference>
<evidence type="ECO:0000313" key="8">
    <source>
        <dbReference type="Proteomes" id="UP000295066"/>
    </source>
</evidence>
<reference evidence="7 8" key="1">
    <citation type="submission" date="2019-03" db="EMBL/GenBank/DDBJ databases">
        <title>Genomic Encyclopedia of Type Strains, Phase IV (KMG-IV): sequencing the most valuable type-strain genomes for metagenomic binning, comparative biology and taxonomic classification.</title>
        <authorList>
            <person name="Goeker M."/>
        </authorList>
    </citation>
    <scope>NUCLEOTIDE SEQUENCE [LARGE SCALE GENOMIC DNA]</scope>
    <source>
        <strain evidence="7 8">DSM 25964</strain>
    </source>
</reference>
<dbReference type="EMBL" id="SORI01000001">
    <property type="protein sequence ID" value="TDY65206.1"/>
    <property type="molecule type" value="Genomic_DNA"/>
</dbReference>
<dbReference type="AlphaFoldDB" id="A0A4R8MM86"/>
<accession>A0A4R8MM86</accession>
<sequence length="157" mass="17590">MWKRRDRDLPAGEKTAGSADLERYLLNLLSRGILPAAKVREKLAARGASPEEADGLILRFEEGGFIDDRAYAVLFADSRPDWGPIRLRDELRRRGVSSSFIREALEDIDEEARAKALAEELASRGLEAEKIIGRLLRRGFSFSVCRKVTERACEGEG</sequence>
<dbReference type="OrthoDB" id="5244465at2"/>
<protein>
    <recommendedName>
        <fullName evidence="3 5">Regulatory protein RecX</fullName>
    </recommendedName>
</protein>
<dbReference type="HAMAP" id="MF_01114">
    <property type="entry name" value="RecX"/>
    <property type="match status" value="1"/>
</dbReference>
<evidence type="ECO:0000313" key="7">
    <source>
        <dbReference type="EMBL" id="TDY65206.1"/>
    </source>
</evidence>
<dbReference type="PANTHER" id="PTHR33602:SF1">
    <property type="entry name" value="REGULATORY PROTEIN RECX FAMILY PROTEIN"/>
    <property type="match status" value="1"/>
</dbReference>
<name>A0A4R8MM86_9BACT</name>
<comment type="caution">
    <text evidence="7">The sequence shown here is derived from an EMBL/GenBank/DDBJ whole genome shotgun (WGS) entry which is preliminary data.</text>
</comment>
<keyword evidence="8" id="KW-1185">Reference proteome</keyword>
<evidence type="ECO:0000259" key="6">
    <source>
        <dbReference type="Pfam" id="PF02631"/>
    </source>
</evidence>
<dbReference type="Proteomes" id="UP000295066">
    <property type="component" value="Unassembled WGS sequence"/>
</dbReference>
<dbReference type="Gene3D" id="1.10.10.10">
    <property type="entry name" value="Winged helix-like DNA-binding domain superfamily/Winged helix DNA-binding domain"/>
    <property type="match status" value="1"/>
</dbReference>
<gene>
    <name evidence="5" type="primary">recX</name>
    <name evidence="7" type="ORF">C8D99_101357</name>
</gene>
<evidence type="ECO:0000256" key="1">
    <source>
        <dbReference type="ARBA" id="ARBA00004496"/>
    </source>
</evidence>
<keyword evidence="4 5" id="KW-0963">Cytoplasm</keyword>
<evidence type="ECO:0000256" key="4">
    <source>
        <dbReference type="ARBA" id="ARBA00022490"/>
    </source>
</evidence>
<comment type="similarity">
    <text evidence="2 5">Belongs to the RecX family.</text>
</comment>
<comment type="function">
    <text evidence="5">Modulates RecA activity.</text>
</comment>
<organism evidence="7 8">
    <name type="scientific">Aminivibrio pyruvatiphilus</name>
    <dbReference type="NCBI Taxonomy" id="1005740"/>
    <lineage>
        <taxon>Bacteria</taxon>
        <taxon>Thermotogati</taxon>
        <taxon>Synergistota</taxon>
        <taxon>Synergistia</taxon>
        <taxon>Synergistales</taxon>
        <taxon>Aminobacteriaceae</taxon>
        <taxon>Aminivibrio</taxon>
    </lineage>
</organism>
<dbReference type="InterPro" id="IPR036388">
    <property type="entry name" value="WH-like_DNA-bd_sf"/>
</dbReference>
<comment type="subcellular location">
    <subcellularLocation>
        <location evidence="1 5">Cytoplasm</location>
    </subcellularLocation>
</comment>
<evidence type="ECO:0000256" key="3">
    <source>
        <dbReference type="ARBA" id="ARBA00018111"/>
    </source>
</evidence>
<dbReference type="GO" id="GO:0005737">
    <property type="term" value="C:cytoplasm"/>
    <property type="evidence" value="ECO:0007669"/>
    <property type="project" value="UniProtKB-SubCell"/>
</dbReference>
<dbReference type="PANTHER" id="PTHR33602">
    <property type="entry name" value="REGULATORY PROTEIN RECX FAMILY PROTEIN"/>
    <property type="match status" value="1"/>
</dbReference>
<dbReference type="GO" id="GO:0006282">
    <property type="term" value="P:regulation of DNA repair"/>
    <property type="evidence" value="ECO:0007669"/>
    <property type="project" value="UniProtKB-UniRule"/>
</dbReference>
<evidence type="ECO:0000256" key="5">
    <source>
        <dbReference type="HAMAP-Rule" id="MF_01114"/>
    </source>
</evidence>
<feature type="domain" description="RecX second three-helical" evidence="6">
    <location>
        <begin position="67"/>
        <end position="105"/>
    </location>
</feature>